<accession>A0A921GBL2</accession>
<dbReference type="Pfam" id="PF12838">
    <property type="entry name" value="Fer4_7"/>
    <property type="match status" value="1"/>
</dbReference>
<evidence type="ECO:0000313" key="5">
    <source>
        <dbReference type="EMBL" id="HJF40671.1"/>
    </source>
</evidence>
<name>A0A921GBL2_9FIRM</name>
<dbReference type="AlphaFoldDB" id="A0A921GBL2"/>
<gene>
    <name evidence="5" type="ORF">K8V91_07080</name>
</gene>
<comment type="caution">
    <text evidence="5">The sequence shown here is derived from an EMBL/GenBank/DDBJ whole genome shotgun (WGS) entry which is preliminary data.</text>
</comment>
<keyword evidence="3" id="KW-0411">Iron-sulfur</keyword>
<dbReference type="PROSITE" id="PS00198">
    <property type="entry name" value="4FE4S_FER_1"/>
    <property type="match status" value="2"/>
</dbReference>
<protein>
    <submittedName>
        <fullName evidence="5">Coenzyme F420 hydrogenase/dehydrogenase, beta subunit C-terminal domain</fullName>
    </submittedName>
</protein>
<dbReference type="PANTHER" id="PTHR43193:SF2">
    <property type="entry name" value="POLYFERREDOXIN PROTEIN FWDF"/>
    <property type="match status" value="1"/>
</dbReference>
<dbReference type="InterPro" id="IPR017896">
    <property type="entry name" value="4Fe4S_Fe-S-bd"/>
</dbReference>
<keyword evidence="2" id="KW-0408">Iron</keyword>
<evidence type="ECO:0000259" key="4">
    <source>
        <dbReference type="PROSITE" id="PS51379"/>
    </source>
</evidence>
<dbReference type="Gene3D" id="3.30.70.20">
    <property type="match status" value="1"/>
</dbReference>
<dbReference type="InterPro" id="IPR007525">
    <property type="entry name" value="FrhB_FdhB_C"/>
</dbReference>
<keyword evidence="1" id="KW-0479">Metal-binding</keyword>
<dbReference type="Pfam" id="PF04432">
    <property type="entry name" value="FrhB_FdhB_C"/>
    <property type="match status" value="1"/>
</dbReference>
<reference evidence="5" key="1">
    <citation type="journal article" date="2021" name="PeerJ">
        <title>Extensive microbial diversity within the chicken gut microbiome revealed by metagenomics and culture.</title>
        <authorList>
            <person name="Gilroy R."/>
            <person name="Ravi A."/>
            <person name="Getino M."/>
            <person name="Pursley I."/>
            <person name="Horton D.L."/>
            <person name="Alikhan N.F."/>
            <person name="Baker D."/>
            <person name="Gharbi K."/>
            <person name="Hall N."/>
            <person name="Watson M."/>
            <person name="Adriaenssens E.M."/>
            <person name="Foster-Nyarko E."/>
            <person name="Jarju S."/>
            <person name="Secka A."/>
            <person name="Antonio M."/>
            <person name="Oren A."/>
            <person name="Chaudhuri R.R."/>
            <person name="La Ragione R."/>
            <person name="Hildebrand F."/>
            <person name="Pallen M.J."/>
        </authorList>
    </citation>
    <scope>NUCLEOTIDE SEQUENCE</scope>
    <source>
        <strain evidence="5">CHK193-16274</strain>
    </source>
</reference>
<dbReference type="GO" id="GO:0051536">
    <property type="term" value="F:iron-sulfur cluster binding"/>
    <property type="evidence" value="ECO:0007669"/>
    <property type="project" value="UniProtKB-KW"/>
</dbReference>
<reference evidence="5" key="2">
    <citation type="submission" date="2021-09" db="EMBL/GenBank/DDBJ databases">
        <authorList>
            <person name="Gilroy R."/>
        </authorList>
    </citation>
    <scope>NUCLEOTIDE SEQUENCE</scope>
    <source>
        <strain evidence="5">CHK193-16274</strain>
    </source>
</reference>
<dbReference type="InterPro" id="IPR017900">
    <property type="entry name" value="4Fe4S_Fe_S_CS"/>
</dbReference>
<organism evidence="5 6">
    <name type="scientific">Thomasclavelia spiroformis</name>
    <dbReference type="NCBI Taxonomy" id="29348"/>
    <lineage>
        <taxon>Bacteria</taxon>
        <taxon>Bacillati</taxon>
        <taxon>Bacillota</taxon>
        <taxon>Erysipelotrichia</taxon>
        <taxon>Erysipelotrichales</taxon>
        <taxon>Coprobacillaceae</taxon>
        <taxon>Thomasclavelia</taxon>
    </lineage>
</organism>
<feature type="domain" description="4Fe-4S ferredoxin-type" evidence="4">
    <location>
        <begin position="7"/>
        <end position="36"/>
    </location>
</feature>
<feature type="domain" description="4Fe-4S ferredoxin-type" evidence="4">
    <location>
        <begin position="41"/>
        <end position="71"/>
    </location>
</feature>
<evidence type="ECO:0000256" key="2">
    <source>
        <dbReference type="ARBA" id="ARBA00023004"/>
    </source>
</evidence>
<dbReference type="Proteomes" id="UP000749320">
    <property type="component" value="Unassembled WGS sequence"/>
</dbReference>
<sequence>MQERNFNHIILEPDLCYGCGACVATCPKKCLKFEKDVLGFRRVQMAKEEDCVSCGKCSSVCPISSCNKETDNVFRRFYGQIKNNKILMESSSGGAFSAISELWIKNGGVVWGVSIDEDAKASFICVDSIDALYKIRGSKYVEVNQPMPFELIRKQLNDGKKVLVSGVPCQIQALSSYLGRKYEKLLLVDLLCYGVQSPLIWEKYLSEINPQRKRINSIFMRYKVPGWENYAIKIEYRDGSSYIKSRWKDPYLLTYAKSLYNRESCGNCRAKQFPRVSDITLGDFWQIDTVKKIPRDIKVNQGISVILANSLKGQQIINDIQDSMNLFEIPENTFLNMKARYSECHSRSIMSEQFVKDTEKNGFSIAAHRMTNKSTLVKEWSRFRWLSFKRLIKRYL</sequence>
<dbReference type="PROSITE" id="PS51379">
    <property type="entry name" value="4FE4S_FER_2"/>
    <property type="match status" value="2"/>
</dbReference>
<dbReference type="EMBL" id="DYWV01000236">
    <property type="protein sequence ID" value="HJF40671.1"/>
    <property type="molecule type" value="Genomic_DNA"/>
</dbReference>
<dbReference type="PANTHER" id="PTHR43193">
    <property type="match status" value="1"/>
</dbReference>
<dbReference type="InterPro" id="IPR052977">
    <property type="entry name" value="Polyferredoxin-like_ET"/>
</dbReference>
<evidence type="ECO:0000256" key="1">
    <source>
        <dbReference type="ARBA" id="ARBA00022723"/>
    </source>
</evidence>
<dbReference type="SUPFAM" id="SSF54862">
    <property type="entry name" value="4Fe-4S ferredoxins"/>
    <property type="match status" value="1"/>
</dbReference>
<proteinExistence type="predicted"/>
<evidence type="ECO:0000256" key="3">
    <source>
        <dbReference type="ARBA" id="ARBA00023014"/>
    </source>
</evidence>
<evidence type="ECO:0000313" key="6">
    <source>
        <dbReference type="Proteomes" id="UP000749320"/>
    </source>
</evidence>
<dbReference type="GO" id="GO:0046872">
    <property type="term" value="F:metal ion binding"/>
    <property type="evidence" value="ECO:0007669"/>
    <property type="project" value="UniProtKB-KW"/>
</dbReference>